<dbReference type="Gene3D" id="1.10.357.10">
    <property type="entry name" value="Tetracycline Repressor, domain 2"/>
    <property type="match status" value="1"/>
</dbReference>
<evidence type="ECO:0000259" key="3">
    <source>
        <dbReference type="PROSITE" id="PS50977"/>
    </source>
</evidence>
<dbReference type="Pfam" id="PF00440">
    <property type="entry name" value="TetR_N"/>
    <property type="match status" value="1"/>
</dbReference>
<dbReference type="STRING" id="228959.SAMN05421797_101575"/>
<dbReference type="EMBL" id="FTMA01000001">
    <property type="protein sequence ID" value="SIQ07205.1"/>
    <property type="molecule type" value="Genomic_DNA"/>
</dbReference>
<dbReference type="SUPFAM" id="SSF46689">
    <property type="entry name" value="Homeodomain-like"/>
    <property type="match status" value="1"/>
</dbReference>
<dbReference type="Proteomes" id="UP000186953">
    <property type="component" value="Unassembled WGS sequence"/>
</dbReference>
<feature type="DNA-binding region" description="H-T-H motif" evidence="2">
    <location>
        <begin position="27"/>
        <end position="46"/>
    </location>
</feature>
<gene>
    <name evidence="4" type="ORF">SAMN05421797_101575</name>
</gene>
<name>A0A1N6PS73_9FLAO</name>
<evidence type="ECO:0000313" key="5">
    <source>
        <dbReference type="Proteomes" id="UP000186953"/>
    </source>
</evidence>
<reference evidence="5" key="1">
    <citation type="submission" date="2017-01" db="EMBL/GenBank/DDBJ databases">
        <authorList>
            <person name="Varghese N."/>
            <person name="Submissions S."/>
        </authorList>
    </citation>
    <scope>NUCLEOTIDE SEQUENCE [LARGE SCALE GENOMIC DNA]</scope>
    <source>
        <strain evidence="5">DSM 15366</strain>
    </source>
</reference>
<evidence type="ECO:0000256" key="1">
    <source>
        <dbReference type="ARBA" id="ARBA00023125"/>
    </source>
</evidence>
<keyword evidence="1 2" id="KW-0238">DNA-binding</keyword>
<dbReference type="RefSeq" id="WP_076546800.1">
    <property type="nucleotide sequence ID" value="NZ_FTMA01000001.1"/>
</dbReference>
<proteinExistence type="predicted"/>
<dbReference type="PROSITE" id="PS50977">
    <property type="entry name" value="HTH_TETR_2"/>
    <property type="match status" value="1"/>
</dbReference>
<dbReference type="PRINTS" id="PR00455">
    <property type="entry name" value="HTHTETR"/>
</dbReference>
<dbReference type="GO" id="GO:0003677">
    <property type="term" value="F:DNA binding"/>
    <property type="evidence" value="ECO:0007669"/>
    <property type="project" value="UniProtKB-UniRule"/>
</dbReference>
<dbReference type="InterPro" id="IPR050624">
    <property type="entry name" value="HTH-type_Tx_Regulator"/>
</dbReference>
<evidence type="ECO:0000313" key="4">
    <source>
        <dbReference type="EMBL" id="SIQ07205.1"/>
    </source>
</evidence>
<sequence length="177" mass="20888">MKKTNPKERVLEVASNLFREQGFNSTGVNQIIRDSNVAKASFYDHFTSKHLLATEYLSQRHLNWFQGLQSFVINSNTSEEKIIKSFEYLKFMNDQENFGGCVFLNMLSELKYNNIDSYQIIKNHKLELQHFFHEIIKDKQTSFLVYMLFESCLTESQIFRNQTIIDTTITYLKSNIL</sequence>
<dbReference type="AlphaFoldDB" id="A0A1N6PS73"/>
<feature type="domain" description="HTH tetR-type" evidence="3">
    <location>
        <begin position="4"/>
        <end position="64"/>
    </location>
</feature>
<keyword evidence="5" id="KW-1185">Reference proteome</keyword>
<dbReference type="PANTHER" id="PTHR43479:SF11">
    <property type="entry name" value="ACREF_ENVCD OPERON REPRESSOR-RELATED"/>
    <property type="match status" value="1"/>
</dbReference>
<organism evidence="4 5">
    <name type="scientific">Maribacter ulvicola</name>
    <dbReference type="NCBI Taxonomy" id="228959"/>
    <lineage>
        <taxon>Bacteria</taxon>
        <taxon>Pseudomonadati</taxon>
        <taxon>Bacteroidota</taxon>
        <taxon>Flavobacteriia</taxon>
        <taxon>Flavobacteriales</taxon>
        <taxon>Flavobacteriaceae</taxon>
        <taxon>Maribacter</taxon>
    </lineage>
</organism>
<dbReference type="OrthoDB" id="9787680at2"/>
<dbReference type="PANTHER" id="PTHR43479">
    <property type="entry name" value="ACREF/ENVCD OPERON REPRESSOR-RELATED"/>
    <property type="match status" value="1"/>
</dbReference>
<dbReference type="InterPro" id="IPR009057">
    <property type="entry name" value="Homeodomain-like_sf"/>
</dbReference>
<evidence type="ECO:0000256" key="2">
    <source>
        <dbReference type="PROSITE-ProRule" id="PRU00335"/>
    </source>
</evidence>
<protein>
    <submittedName>
        <fullName evidence="4">Transcriptional regulator, TetR family</fullName>
    </submittedName>
</protein>
<accession>A0A1N6PS73</accession>
<dbReference type="InterPro" id="IPR001647">
    <property type="entry name" value="HTH_TetR"/>
</dbReference>